<comment type="caution">
    <text evidence="1">The sequence shown here is derived from an EMBL/GenBank/DDBJ whole genome shotgun (WGS) entry which is preliminary data.</text>
</comment>
<gene>
    <name evidence="1" type="ORF">NBRC110019_14090</name>
</gene>
<dbReference type="AlphaFoldDB" id="A0A9W6EUA6"/>
<reference evidence="1" key="1">
    <citation type="submission" date="2022-07" db="EMBL/GenBank/DDBJ databases">
        <title>Taxonomy of Novel Oxalotrophic and Methylotrophic Bacteria.</title>
        <authorList>
            <person name="Sahin N."/>
            <person name="Tani A."/>
        </authorList>
    </citation>
    <scope>NUCLEOTIDE SEQUENCE</scope>
    <source>
        <strain evidence="1">AM327</strain>
    </source>
</reference>
<dbReference type="RefSeq" id="WP_281753612.1">
    <property type="nucleotide sequence ID" value="NZ_BRVP01000008.1"/>
</dbReference>
<keyword evidence="2" id="KW-1185">Reference proteome</keyword>
<evidence type="ECO:0000313" key="2">
    <source>
        <dbReference type="Proteomes" id="UP001143545"/>
    </source>
</evidence>
<protein>
    <recommendedName>
        <fullName evidence="3">STAS/SEC14 domain-containing protein</fullName>
    </recommendedName>
</protein>
<organism evidence="1 2">
    <name type="scientific">Neptunitalea chrysea</name>
    <dbReference type="NCBI Taxonomy" id="1647581"/>
    <lineage>
        <taxon>Bacteria</taxon>
        <taxon>Pseudomonadati</taxon>
        <taxon>Bacteroidota</taxon>
        <taxon>Flavobacteriia</taxon>
        <taxon>Flavobacteriales</taxon>
        <taxon>Flavobacteriaceae</taxon>
        <taxon>Neptunitalea</taxon>
    </lineage>
</organism>
<name>A0A9W6EUA6_9FLAO</name>
<sequence>MLSTISNLQVKAKYTLEFGTLYIYDYFVVAILNEGIMLNKDVCLKEMLHFKKHFGDDIPFAYITIRKNSYSVDPTAYFTLRKAKNLKAFAIVSKKEIDFYNYKIEKSFFKQGNMKIFYETKSALKWVNKIMRIEM</sequence>
<accession>A0A9W6EUA6</accession>
<proteinExistence type="predicted"/>
<dbReference type="EMBL" id="BRVP01000008">
    <property type="protein sequence ID" value="GLB52369.1"/>
    <property type="molecule type" value="Genomic_DNA"/>
</dbReference>
<dbReference type="Proteomes" id="UP001143545">
    <property type="component" value="Unassembled WGS sequence"/>
</dbReference>
<evidence type="ECO:0000313" key="1">
    <source>
        <dbReference type="EMBL" id="GLB52369.1"/>
    </source>
</evidence>
<evidence type="ECO:0008006" key="3">
    <source>
        <dbReference type="Google" id="ProtNLM"/>
    </source>
</evidence>